<dbReference type="Gene3D" id="2.60.40.10">
    <property type="entry name" value="Immunoglobulins"/>
    <property type="match status" value="18"/>
</dbReference>
<accession>Q5HKF4</accession>
<evidence type="ECO:0000259" key="8">
    <source>
        <dbReference type="PROSITE" id="PS50847"/>
    </source>
</evidence>
<dbReference type="eggNOG" id="COG5604">
    <property type="taxonomic scope" value="Bacteria"/>
</dbReference>
<dbReference type="SUPFAM" id="SSF49313">
    <property type="entry name" value="Cadherin-like"/>
    <property type="match status" value="15"/>
</dbReference>
<keyword evidence="7" id="KW-1133">Transmembrane helix</keyword>
<keyword evidence="7" id="KW-0812">Transmembrane</keyword>
<feature type="region of interest" description="Disordered" evidence="6">
    <location>
        <begin position="2333"/>
        <end position="2366"/>
    </location>
</feature>
<dbReference type="Pfam" id="PF17936">
    <property type="entry name" value="Big_6"/>
    <property type="match status" value="3"/>
</dbReference>
<gene>
    <name evidence="9" type="primary">bhp</name>
    <name evidence="9" type="ordered locus">SERP2392</name>
</gene>
<proteinExistence type="predicted"/>
<dbReference type="Pfam" id="PF05345">
    <property type="entry name" value="He_PIG"/>
    <property type="match status" value="15"/>
</dbReference>
<evidence type="ECO:0000256" key="6">
    <source>
        <dbReference type="SAM" id="MobiDB-lite"/>
    </source>
</evidence>
<dbReference type="InterPro" id="IPR017868">
    <property type="entry name" value="Filamin/ABP280_repeat-like"/>
</dbReference>
<name>Q5HKF4_STAEQ</name>
<feature type="compositionally biased region" description="Polar residues" evidence="6">
    <location>
        <begin position="167"/>
        <end position="186"/>
    </location>
</feature>
<dbReference type="SMART" id="SM00089">
    <property type="entry name" value="PKD"/>
    <property type="match status" value="13"/>
</dbReference>
<evidence type="ECO:0000256" key="1">
    <source>
        <dbReference type="ARBA" id="ARBA00004168"/>
    </source>
</evidence>
<organism evidence="9 10">
    <name type="scientific">Staphylococcus epidermidis (strain ATCC 35984 / DSM 28319 / BCRC 17069 / CCUG 31568 / BM 3577 / RP62A)</name>
    <dbReference type="NCBI Taxonomy" id="176279"/>
    <lineage>
        <taxon>Bacteria</taxon>
        <taxon>Bacillati</taxon>
        <taxon>Bacillota</taxon>
        <taxon>Bacilli</taxon>
        <taxon>Bacillales</taxon>
        <taxon>Staphylococcaceae</taxon>
        <taxon>Staphylococcus</taxon>
    </lineage>
</organism>
<feature type="domain" description="Gram-positive cocci surface proteins LPxTG" evidence="8">
    <location>
        <begin position="2362"/>
        <end position="2400"/>
    </location>
</feature>
<feature type="compositionally biased region" description="Polar residues" evidence="6">
    <location>
        <begin position="227"/>
        <end position="264"/>
    </location>
</feature>
<dbReference type="Proteomes" id="UP000000531">
    <property type="component" value="Chromosome"/>
</dbReference>
<evidence type="ECO:0000256" key="4">
    <source>
        <dbReference type="ARBA" id="ARBA00022729"/>
    </source>
</evidence>
<dbReference type="Pfam" id="PF04650">
    <property type="entry name" value="YSIRK_signal"/>
    <property type="match status" value="1"/>
</dbReference>
<comment type="subcellular location">
    <subcellularLocation>
        <location evidence="1">Secreted</location>
        <location evidence="1">Cell wall</location>
        <topology evidence="1">Peptidoglycan-anchor</topology>
    </subcellularLocation>
</comment>
<keyword evidence="10" id="KW-1185">Reference proteome</keyword>
<dbReference type="Pfam" id="PF00746">
    <property type="entry name" value="Gram_pos_anchor"/>
    <property type="match status" value="1"/>
</dbReference>
<dbReference type="InterPro" id="IPR041498">
    <property type="entry name" value="Big_6"/>
</dbReference>
<evidence type="ECO:0000313" key="10">
    <source>
        <dbReference type="Proteomes" id="UP000000531"/>
    </source>
</evidence>
<dbReference type="InterPro" id="IPR006644">
    <property type="entry name" value="Cadg"/>
</dbReference>
<evidence type="ECO:0000256" key="2">
    <source>
        <dbReference type="ARBA" id="ARBA00022512"/>
    </source>
</evidence>
<dbReference type="NCBIfam" id="TIGR01168">
    <property type="entry name" value="YSIRK_signal"/>
    <property type="match status" value="1"/>
</dbReference>
<dbReference type="KEGG" id="ser:SERP2392"/>
<dbReference type="RefSeq" id="WP_010959348.1">
    <property type="nucleotide sequence ID" value="NC_002976.3"/>
</dbReference>
<feature type="compositionally biased region" description="Low complexity" evidence="6">
    <location>
        <begin position="128"/>
        <end position="148"/>
    </location>
</feature>
<dbReference type="InterPro" id="IPR022409">
    <property type="entry name" value="PKD/Chitinase_dom"/>
</dbReference>
<dbReference type="PANTHER" id="PTHR24273:SF32">
    <property type="entry name" value="HYALIN"/>
    <property type="match status" value="1"/>
</dbReference>
<dbReference type="PANTHER" id="PTHR24273">
    <property type="entry name" value="FI04643P-RELATED"/>
    <property type="match status" value="1"/>
</dbReference>
<dbReference type="InterPro" id="IPR013783">
    <property type="entry name" value="Ig-like_fold"/>
</dbReference>
<feature type="transmembrane region" description="Helical" evidence="7">
    <location>
        <begin position="2373"/>
        <end position="2390"/>
    </location>
</feature>
<feature type="region of interest" description="Disordered" evidence="6">
    <location>
        <begin position="2269"/>
        <end position="2295"/>
    </location>
</feature>
<feature type="compositionally biased region" description="Polar residues" evidence="6">
    <location>
        <begin position="84"/>
        <end position="100"/>
    </location>
</feature>
<keyword evidence="2" id="KW-0134">Cell wall</keyword>
<dbReference type="SMART" id="SM00736">
    <property type="entry name" value="CADG"/>
    <property type="match status" value="15"/>
</dbReference>
<dbReference type="SMR" id="Q5HKF4"/>
<dbReference type="NCBIfam" id="TIGR01167">
    <property type="entry name" value="LPXTG_anchor"/>
    <property type="match status" value="1"/>
</dbReference>
<protein>
    <submittedName>
        <fullName evidence="9">Cell wall associated biofilm protein</fullName>
    </submittedName>
</protein>
<dbReference type="GO" id="GO:0005509">
    <property type="term" value="F:calcium ion binding"/>
    <property type="evidence" value="ECO:0007669"/>
    <property type="project" value="InterPro"/>
</dbReference>
<feature type="region of interest" description="Disordered" evidence="6">
    <location>
        <begin position="48"/>
        <end position="264"/>
    </location>
</feature>
<dbReference type="EMBL" id="CP000029">
    <property type="protein sequence ID" value="AAW53225.1"/>
    <property type="molecule type" value="Genomic_DNA"/>
</dbReference>
<feature type="compositionally biased region" description="Basic and acidic residues" evidence="6">
    <location>
        <begin position="57"/>
        <end position="76"/>
    </location>
</feature>
<dbReference type="eggNOG" id="COG3266">
    <property type="taxonomic scope" value="Bacteria"/>
</dbReference>
<dbReference type="InterPro" id="IPR019931">
    <property type="entry name" value="LPXTG_anchor"/>
</dbReference>
<dbReference type="NCBIfam" id="NF033510">
    <property type="entry name" value="Ca_tandemer"/>
    <property type="match status" value="3"/>
</dbReference>
<feature type="compositionally biased region" description="Basic and acidic residues" evidence="6">
    <location>
        <begin position="116"/>
        <end position="126"/>
    </location>
</feature>
<feature type="compositionally biased region" description="Polar residues" evidence="6">
    <location>
        <begin position="194"/>
        <end position="216"/>
    </location>
</feature>
<dbReference type="GO" id="GO:0016020">
    <property type="term" value="C:membrane"/>
    <property type="evidence" value="ECO:0007669"/>
    <property type="project" value="InterPro"/>
</dbReference>
<evidence type="ECO:0000256" key="7">
    <source>
        <dbReference type="SAM" id="Phobius"/>
    </source>
</evidence>
<keyword evidence="4" id="KW-0732">Signal</keyword>
<dbReference type="InterPro" id="IPR005877">
    <property type="entry name" value="YSIRK_signal_dom"/>
</dbReference>
<evidence type="ECO:0000256" key="3">
    <source>
        <dbReference type="ARBA" id="ARBA00022525"/>
    </source>
</evidence>
<feature type="compositionally biased region" description="Polar residues" evidence="6">
    <location>
        <begin position="2333"/>
        <end position="2347"/>
    </location>
</feature>
<dbReference type="STRING" id="176279.SERP2392"/>
<dbReference type="PROSITE" id="PS50847">
    <property type="entry name" value="GRAM_POS_ANCHORING"/>
    <property type="match status" value="1"/>
</dbReference>
<reference evidence="9 10" key="1">
    <citation type="journal article" date="2005" name="J. Bacteriol.">
        <title>Insights on evolution of virulence and resistance from the complete genome analysis of an early methicillin-resistant Staphylococcus aureus strain and a biofilm-producing methicillin-resistant Staphylococcus epidermidis strain.</title>
        <authorList>
            <person name="Gill S.R."/>
            <person name="Fouts D.E."/>
            <person name="Archer G.L."/>
            <person name="Mongodin E.F."/>
            <person name="Deboy R.T."/>
            <person name="Ravel J."/>
            <person name="Paulsen I.T."/>
            <person name="Kolonay J.F."/>
            <person name="Brinkac L."/>
            <person name="Beanan M."/>
            <person name="Dodson R.J."/>
            <person name="Daugherty S.C."/>
            <person name="Madupu R."/>
            <person name="Angiuoli S.V."/>
            <person name="Durkin A.S."/>
            <person name="Haft D.H."/>
            <person name="Vamathevan J."/>
            <person name="Khouri H."/>
            <person name="Utterback T."/>
            <person name="Lee C."/>
            <person name="Dimitrov G."/>
            <person name="Jiang L."/>
            <person name="Qin H."/>
            <person name="Weidman J."/>
            <person name="Tran K."/>
            <person name="Kang K."/>
            <person name="Hance I.R."/>
            <person name="Nelson K.E."/>
            <person name="Fraser C.M."/>
        </authorList>
    </citation>
    <scope>NUCLEOTIDE SEQUENCE [LARGE SCALE GENOMIC DNA]</scope>
    <source>
        <strain evidence="10">ATCC 35984 / RP62A</strain>
    </source>
</reference>
<sequence>MKNKQGFLPNLLNKYGIRKLSAGTASLLIGATLVFGINGQVKAAETDNIVSQNGDNKTNDSESSDKELVKSEDDKTSSTSTDTNLESEFDQNNNPSSIEESTNRNDEDTLNQRTSTETEKDTHVKSADTQTTNETTNKNDDNATTNHTESISDESTYQSDDSKTTQHDNSNTNQDTQSTLNPTSKESSNKDEATSPTPKESTSIEKTNLSNDANHQTTDEVNHSDSDNMTNSTPNDTENELDTTQLTSHDESPSPQSDNFTGFTNLMATPLNLRNDNPRINLLAATEDTKPKTYKKPNNSEYSYLLNDLGYDATTVKENSDLRHAGISQSQDNTGSVIKLNLTKWLSLQSDFVNGGKVNLSFAQSDFYTQIESITLNDVKMDTTNNGQNWSAPINGSTVRSGLIGSVTNHDIVITLKNSQTLSSLGYSNNKPVYLTHTWTTNDGAIAEESIQVASITPTLDSKAPNTIQKSDFTAGRMTNKIKYDSSQNSIKSVHTFKPNENFLQTDYRAVLYIKEQVNKELIPYIDPNSVKLYVSDPDGNPISQDRYVNGSIDNDGLFDSSKINEISIKNNNTSGQLSNARTSLDRNVFFGTLGQSRSYTISYKLKDGYTLESVASKVSARETFDSWMEVDYLDSYDSGAPNKRLLGSYASSYIDMIDRIPPVAPKANSITTEDTSIKGTAEVDTNINLTFNDGRTLNGKVDSNGNFSIAIPSYYVLTGKETIKITSIDKGDNVSPAITISVIDKTPPAVKAISNKTQKVNTEIEPIKIEATDNSGQAVTNKVEGLPAGMTFDEATNTISGTPSEVGSYDITVTTTDENGNSETTTFTIDVEDTTKPTVESVADQTQEVNTEIEPIKIEATDNSGRAVTNKVDGLPDGVTFDEATNTISGTPSEVGSYDITVTTTDESGNVTETIFTIDVEDTTKPTVESIAGQTQEVNTEIEPIKIEAKDNSGQTVTNKVDGLPDGVTFDEATNTISGTPSEVGSYDVTVTTTDESGNSETTTFTIEVKDTTKPTVESVADQTQEVNTEIEPIKIEARDNSGQAVTNKVDGLPDGVTFDEATNTISGTPSEVGSYDITVTTTDESGNVTETTFTIEVEDTTKPTVENVADQTQEVNTEITPITIESEDNSGQTVTNKVDGLPDGVTFDETTNTISGTPSKVGSYDITVTTTDESGNATETTFTIEVEDTTKPTVENVAGQTQEINTEIEPIKIEATDNSGQAVTNKVEGLPAGVTFDEATNTISGTPSEVGSYTVTVTTMDESGNATETTFTIDVEDTTKPTVESVADQTQEVNTEITPITIESEDNSDQAVTNKVDGLPDGVTFDEATNTISGTPSEVGSYTVTVTTTDESGNATETTFTIDVEDTTKPTVKSVSDQTQEVNTEITPIKIEATDNSGQTVTNKVDGLPDGITFDEATNTISGTPSEVGSYDITVTTTDESGNATETTFTINVEDTTKPTVEDIADQTQEVNTEIEPIKIEATDNGGQAVTNKVDGLPDGVTFDEATNTISGTPSEVGSYDIIVTTTDENGNSETTTFTIDVEDTTKPTVESVVDQTQEVNTEITPIKIEATDNSGQAVANKVDGLPNGVTFDETTNTISGTPSEVGSYDIIVTTTDESGNVTETIFTIDVEDTTKPTVESIAGQTQEVNTEIEPIKIEATDNSGQAVTNKVDGLPNGVTFDEATNTISGTPSEVGIYTVTVTTTDESGNATETTFTIDVEDTTKPTVESVADQTQEVNTEITPITIESEDNSGQAVTNKVEGLPAGMTFDETTNTISGTPSEVGSYTVTVTTTDESGNETETTFTIDVEDTTKPTVESIANQTQEVNTEITPIKIEATDNSGQAVTNKVDGLPNGVTFDETTNTISGTPSEVGSYDIKVTTTDESGNATETTFTINVEDTTKPTVESVADQTQEINTEIEPIKIEARDNSGQAVTNKVDGLPDGVTFDEATNTISGTPSEVGSYDITVTTTDESGNATETTFTIDVEDTTKPTVEDITDQTQEINTEMTPIKIEATDNSGQAVTNKVEGLPDGVTFDEATNTISGTPSEVGKYLITITTIDKDGNTATTTLTINVIDTTTPEQPTINKVTENSTEVNGRGEPGTVVEVTFPDGNKVEGKVDSDGNYHIQIPSETTLKGGQPLQVIAIDKAGNKSEATTTNVIDTTAPEQPTINKVTENSTEVSGRGEPGTVVEVTFPDGNKVEGKVDSDGNYHIQIPSDERFKVGQQLIVKVVDEEGNVSEPSITMVQKEDKNSEKLSTVTGTVTKNNSKSLKHKASEQQSYHNKSEKIKNVNKPTKIVEKDMSTYDYSRYSKDISNKNNKSATFEQQNVSDINNNQYSRNKVNQPVKKSRKNEINKDLPQTGEENFNKSTLFGTLVASLGALLLFFKRRKKDENDEKE</sequence>
<evidence type="ECO:0000313" key="9">
    <source>
        <dbReference type="EMBL" id="AAW53225.1"/>
    </source>
</evidence>
<dbReference type="eggNOG" id="COG1404">
    <property type="taxonomic scope" value="Bacteria"/>
</dbReference>
<dbReference type="HOGENOM" id="CLU_000566_0_0_9"/>
<evidence type="ECO:0000256" key="5">
    <source>
        <dbReference type="ARBA" id="ARBA00023088"/>
    </source>
</evidence>
<dbReference type="InterPro" id="IPR015919">
    <property type="entry name" value="Cadherin-like_sf"/>
</dbReference>
<keyword evidence="5" id="KW-0572">Peptidoglycan-anchor</keyword>
<dbReference type="PROSITE" id="PS50194">
    <property type="entry name" value="FILAMIN_REPEAT"/>
    <property type="match status" value="2"/>
</dbReference>
<keyword evidence="3" id="KW-0964">Secreted</keyword>
<feature type="compositionally biased region" description="Basic and acidic residues" evidence="6">
    <location>
        <begin position="217"/>
        <end position="226"/>
    </location>
</feature>
<keyword evidence="7" id="KW-0472">Membrane</keyword>